<name>A0A974XF57_9FIRM</name>
<evidence type="ECO:0000313" key="8">
    <source>
        <dbReference type="EMBL" id="QSX08727.1"/>
    </source>
</evidence>
<reference evidence="8" key="1">
    <citation type="submission" date="2021-03" db="EMBL/GenBank/DDBJ databases">
        <title>Alkalibacter marinus sp. nov., isolated from tidal flat sediment.</title>
        <authorList>
            <person name="Namirimu T."/>
            <person name="Yang J.-A."/>
            <person name="Yang S.-H."/>
            <person name="Kim Y.-J."/>
            <person name="Kwon K.K."/>
        </authorList>
    </citation>
    <scope>NUCLEOTIDE SEQUENCE</scope>
    <source>
        <strain evidence="8">ES005</strain>
    </source>
</reference>
<dbReference type="InterPro" id="IPR032432">
    <property type="entry name" value="Radical_SAM_C"/>
</dbReference>
<proteinExistence type="predicted"/>
<dbReference type="GO" id="GO:0051539">
    <property type="term" value="F:4 iron, 4 sulfur cluster binding"/>
    <property type="evidence" value="ECO:0007669"/>
    <property type="project" value="UniProtKB-KW"/>
</dbReference>
<dbReference type="GO" id="GO:0005737">
    <property type="term" value="C:cytoplasm"/>
    <property type="evidence" value="ECO:0007669"/>
    <property type="project" value="TreeGrafter"/>
</dbReference>
<comment type="cofactor">
    <cofactor evidence="1">
        <name>[4Fe-4S] cluster</name>
        <dbReference type="ChEBI" id="CHEBI:49883"/>
    </cofactor>
</comment>
<dbReference type="EMBL" id="CP071444">
    <property type="protein sequence ID" value="QSX08727.1"/>
    <property type="molecule type" value="Genomic_DNA"/>
</dbReference>
<dbReference type="InterPro" id="IPR007197">
    <property type="entry name" value="rSAM"/>
</dbReference>
<keyword evidence="4" id="KW-0479">Metal-binding</keyword>
<evidence type="ECO:0000256" key="1">
    <source>
        <dbReference type="ARBA" id="ARBA00001966"/>
    </source>
</evidence>
<evidence type="ECO:0000256" key="2">
    <source>
        <dbReference type="ARBA" id="ARBA00022485"/>
    </source>
</evidence>
<dbReference type="KEGG" id="alka:J0B03_01140"/>
<dbReference type="RefSeq" id="WP_207300068.1">
    <property type="nucleotide sequence ID" value="NZ_CP071444.1"/>
</dbReference>
<evidence type="ECO:0000256" key="3">
    <source>
        <dbReference type="ARBA" id="ARBA00022691"/>
    </source>
</evidence>
<dbReference type="PANTHER" id="PTHR11135:SF0">
    <property type="entry name" value="ELONGATOR COMPLEX PROTEIN 3"/>
    <property type="match status" value="1"/>
</dbReference>
<dbReference type="SFLD" id="SFLDG01082">
    <property type="entry name" value="B12-binding_domain_containing"/>
    <property type="match status" value="1"/>
</dbReference>
<dbReference type="CDD" id="cd01335">
    <property type="entry name" value="Radical_SAM"/>
    <property type="match status" value="1"/>
</dbReference>
<dbReference type="GO" id="GO:0046872">
    <property type="term" value="F:metal ion binding"/>
    <property type="evidence" value="ECO:0007669"/>
    <property type="project" value="UniProtKB-KW"/>
</dbReference>
<keyword evidence="3" id="KW-0949">S-adenosyl-L-methionine</keyword>
<keyword evidence="5" id="KW-0408">Iron</keyword>
<organism evidence="8 9">
    <name type="scientific">Alkalibacter rhizosphaerae</name>
    <dbReference type="NCBI Taxonomy" id="2815577"/>
    <lineage>
        <taxon>Bacteria</taxon>
        <taxon>Bacillati</taxon>
        <taxon>Bacillota</taxon>
        <taxon>Clostridia</taxon>
        <taxon>Eubacteriales</taxon>
        <taxon>Eubacteriaceae</taxon>
        <taxon>Alkalibacter</taxon>
    </lineage>
</organism>
<gene>
    <name evidence="8" type="ORF">J0B03_01140</name>
</gene>
<dbReference type="PANTHER" id="PTHR11135">
    <property type="entry name" value="HISTONE ACETYLTRANSFERASE-RELATED"/>
    <property type="match status" value="1"/>
</dbReference>
<dbReference type="InterPro" id="IPR006638">
    <property type="entry name" value="Elp3/MiaA/NifB-like_rSAM"/>
</dbReference>
<dbReference type="Gene3D" id="3.80.30.20">
    <property type="entry name" value="tm_1862 like domain"/>
    <property type="match status" value="1"/>
</dbReference>
<feature type="domain" description="Radical SAM core" evidence="7">
    <location>
        <begin position="1"/>
        <end position="234"/>
    </location>
</feature>
<dbReference type="SFLD" id="SFLDG01086">
    <property type="entry name" value="elongater_protein-like"/>
    <property type="match status" value="1"/>
</dbReference>
<dbReference type="Pfam" id="PF16199">
    <property type="entry name" value="Radical_SAM_C"/>
    <property type="match status" value="1"/>
</dbReference>
<protein>
    <submittedName>
        <fullName evidence="8">Radical SAM protein</fullName>
    </submittedName>
</protein>
<dbReference type="SUPFAM" id="SSF102114">
    <property type="entry name" value="Radical SAM enzymes"/>
    <property type="match status" value="1"/>
</dbReference>
<evidence type="ECO:0000256" key="4">
    <source>
        <dbReference type="ARBA" id="ARBA00022723"/>
    </source>
</evidence>
<dbReference type="InterPro" id="IPR039661">
    <property type="entry name" value="ELP3"/>
</dbReference>
<dbReference type="GO" id="GO:0002926">
    <property type="term" value="P:tRNA wobble base 5-methoxycarbonylmethyl-2-thiouridinylation"/>
    <property type="evidence" value="ECO:0007669"/>
    <property type="project" value="TreeGrafter"/>
</dbReference>
<dbReference type="SMART" id="SM00729">
    <property type="entry name" value="Elp3"/>
    <property type="match status" value="1"/>
</dbReference>
<keyword evidence="9" id="KW-1185">Reference proteome</keyword>
<keyword evidence="6" id="KW-0411">Iron-sulfur</keyword>
<evidence type="ECO:0000313" key="9">
    <source>
        <dbReference type="Proteomes" id="UP000663499"/>
    </source>
</evidence>
<dbReference type="PROSITE" id="PS51918">
    <property type="entry name" value="RADICAL_SAM"/>
    <property type="match status" value="1"/>
</dbReference>
<evidence type="ECO:0000256" key="5">
    <source>
        <dbReference type="ARBA" id="ARBA00023004"/>
    </source>
</evidence>
<evidence type="ECO:0000256" key="6">
    <source>
        <dbReference type="ARBA" id="ARBA00023014"/>
    </source>
</evidence>
<sequence length="363" mass="41564">MKHKIIPIFIPHEGCPHDCSFCNQKKIAGAVSSPDEEEIKETIGRYRSSNSTSHPTYTLAYYGGSFTAIQKERQIRLLQLAEEARRKGFIQRIRISTRPDYLTRENVQLLSKYGVDYVEIGVQSTDPVVLSLAGRHYDVLTIQRGVEELKKANIGHGYQMMVGLPGDSEEKLYATTWQLLKGDPGSIRIYPCLVLADTLLESWYQRGEYRPLEIREAVEWTKIPYAMFTNRKIPIIRMGLHASESLQQADSLIAGPFHPAFGEMVVSSIYKDLLKEFILDKNVEGETIIVGAEKKIHSKIIGNKSFVVKELLEETGVILRLVQQEDLGDDVLLDRNGERHRLQMKSHLHRMEAFYQRKFNTRK</sequence>
<dbReference type="Pfam" id="PF04055">
    <property type="entry name" value="Radical_SAM"/>
    <property type="match status" value="1"/>
</dbReference>
<dbReference type="AlphaFoldDB" id="A0A974XF57"/>
<dbReference type="InterPro" id="IPR058240">
    <property type="entry name" value="rSAM_sf"/>
</dbReference>
<evidence type="ECO:0000259" key="7">
    <source>
        <dbReference type="PROSITE" id="PS51918"/>
    </source>
</evidence>
<accession>A0A974XF57</accession>
<dbReference type="GO" id="GO:0003824">
    <property type="term" value="F:catalytic activity"/>
    <property type="evidence" value="ECO:0007669"/>
    <property type="project" value="InterPro"/>
</dbReference>
<dbReference type="Proteomes" id="UP000663499">
    <property type="component" value="Chromosome"/>
</dbReference>
<dbReference type="InterPro" id="IPR023404">
    <property type="entry name" value="rSAM_horseshoe"/>
</dbReference>
<dbReference type="SFLD" id="SFLDS00029">
    <property type="entry name" value="Radical_SAM"/>
    <property type="match status" value="1"/>
</dbReference>
<keyword evidence="2" id="KW-0004">4Fe-4S</keyword>